<dbReference type="Gene3D" id="1.10.630.10">
    <property type="entry name" value="Cytochrome P450"/>
    <property type="match status" value="1"/>
</dbReference>
<dbReference type="CDD" id="cd11067">
    <property type="entry name" value="CYP152"/>
    <property type="match status" value="1"/>
</dbReference>
<keyword evidence="4 8" id="KW-0479">Metal-binding</keyword>
<keyword evidence="5" id="KW-0560">Oxidoreductase</keyword>
<gene>
    <name evidence="9" type="primary">cypC</name>
    <name evidence="9" type="ORF">BN983_02252</name>
</gene>
<name>A0A024P5Q0_9BACI</name>
<dbReference type="PRINTS" id="PR00463">
    <property type="entry name" value="EP450I"/>
</dbReference>
<evidence type="ECO:0000256" key="4">
    <source>
        <dbReference type="ARBA" id="ARBA00022723"/>
    </source>
</evidence>
<proteinExistence type="inferred from homology"/>
<dbReference type="GO" id="GO:0005506">
    <property type="term" value="F:iron ion binding"/>
    <property type="evidence" value="ECO:0007669"/>
    <property type="project" value="InterPro"/>
</dbReference>
<dbReference type="PANTHER" id="PTHR24286">
    <property type="entry name" value="CYTOCHROME P450 26"/>
    <property type="match status" value="1"/>
</dbReference>
<reference evidence="9 10" key="2">
    <citation type="submission" date="2014-05" db="EMBL/GenBank/DDBJ databases">
        <title>Draft genome sequence of Halobacillus karajensis HK-03.</title>
        <authorList>
            <person name="Khelaifia S."/>
            <person name="Croce O."/>
            <person name="Lagier J.C."/>
            <person name="Raoult D."/>
        </authorList>
    </citation>
    <scope>NUCLEOTIDE SEQUENCE [LARGE SCALE GENOMIC DNA]</scope>
    <source>
        <strain evidence="9 10">HD-03</strain>
    </source>
</reference>
<dbReference type="Proteomes" id="UP000028868">
    <property type="component" value="Unassembled WGS sequence"/>
</dbReference>
<dbReference type="GO" id="GO:0016705">
    <property type="term" value="F:oxidoreductase activity, acting on paired donors, with incorporation or reduction of molecular oxygen"/>
    <property type="evidence" value="ECO:0007669"/>
    <property type="project" value="InterPro"/>
</dbReference>
<dbReference type="InterPro" id="IPR001128">
    <property type="entry name" value="Cyt_P450"/>
</dbReference>
<evidence type="ECO:0000313" key="9">
    <source>
        <dbReference type="EMBL" id="CDQ23991.1"/>
    </source>
</evidence>
<keyword evidence="6 8" id="KW-0408">Iron</keyword>
<dbReference type="EMBL" id="CCDI010000002">
    <property type="protein sequence ID" value="CDQ23991.1"/>
    <property type="molecule type" value="Genomic_DNA"/>
</dbReference>
<reference evidence="10" key="1">
    <citation type="submission" date="2014-03" db="EMBL/GenBank/DDBJ databases">
        <authorList>
            <person name="Urmite Genomes U."/>
        </authorList>
    </citation>
    <scope>NUCLEOTIDE SEQUENCE [LARGE SCALE GENOMIC DNA]</scope>
    <source>
        <strain evidence="10">HD-03</strain>
    </source>
</reference>
<comment type="caution">
    <text evidence="9">The sequence shown here is derived from an EMBL/GenBank/DDBJ whole genome shotgun (WGS) entry which is preliminary data.</text>
</comment>
<evidence type="ECO:0000256" key="5">
    <source>
        <dbReference type="ARBA" id="ARBA00023002"/>
    </source>
</evidence>
<sequence>MTAQVPKDKTIDNTLAIFKDGYNFIPKRVQNHHLDVYETRVLGEKVALLSGVEGAKLFYDTNRMDRKNALPKRVLKTLFGENGIQTKDGEAHAHRKLLFMSLMTQESIQELYEITTQNWARFTKKWNRMKKVNLYDESRELLCRTACEWAGIPLEEKEVQKRTRDLSNLIDGFSAIGPKHLESRRARKRSEAWIERLIAKVREDQLEAEKDKALYEMAKHKDLDGQPLDARIAAVEVLNVIRPLVAISKFIAFGSVALHEHPQIQKQVALDEEYLFMFTQEVRRFYPFVPFLGARANQDFTWQQYNFKKGQLVLLDVYGINHDPKIWEDPNEFNPDRFVDWKGGLFDLIPQGGGGYYHGHRCPGEWPTIEVLQASFRYMTKHLGYTVPKQDYSYSLKKIPSLPKSGFVISQVHFKS</sequence>
<dbReference type="Pfam" id="PF00067">
    <property type="entry name" value="p450"/>
    <property type="match status" value="1"/>
</dbReference>
<protein>
    <submittedName>
        <fullName evidence="9">Fatty-acid peroxygenase</fullName>
    </submittedName>
</protein>
<dbReference type="PANTHER" id="PTHR24286:SF24">
    <property type="entry name" value="LANOSTEROL 14-ALPHA DEMETHYLASE"/>
    <property type="match status" value="1"/>
</dbReference>
<feature type="binding site" description="axial binding residue" evidence="8">
    <location>
        <position position="362"/>
    </location>
    <ligand>
        <name>heme</name>
        <dbReference type="ChEBI" id="CHEBI:30413"/>
    </ligand>
    <ligandPart>
        <name>Fe</name>
        <dbReference type="ChEBI" id="CHEBI:18248"/>
    </ligandPart>
</feature>
<evidence type="ECO:0000256" key="8">
    <source>
        <dbReference type="PIRSR" id="PIRSR602401-1"/>
    </source>
</evidence>
<evidence type="ECO:0000313" key="10">
    <source>
        <dbReference type="Proteomes" id="UP000028868"/>
    </source>
</evidence>
<accession>A0A024P5Q0</accession>
<comment type="cofactor">
    <cofactor evidence="1 8">
        <name>heme</name>
        <dbReference type="ChEBI" id="CHEBI:30413"/>
    </cofactor>
</comment>
<keyword evidence="3 8" id="KW-0349">Heme</keyword>
<organism evidence="9 10">
    <name type="scientific">Halobacillus karajensis</name>
    <dbReference type="NCBI Taxonomy" id="195088"/>
    <lineage>
        <taxon>Bacteria</taxon>
        <taxon>Bacillati</taxon>
        <taxon>Bacillota</taxon>
        <taxon>Bacilli</taxon>
        <taxon>Bacillales</taxon>
        <taxon>Bacillaceae</taxon>
        <taxon>Halobacillus</taxon>
    </lineage>
</organism>
<evidence type="ECO:0000256" key="2">
    <source>
        <dbReference type="ARBA" id="ARBA00010617"/>
    </source>
</evidence>
<dbReference type="SUPFAM" id="SSF48264">
    <property type="entry name" value="Cytochrome P450"/>
    <property type="match status" value="1"/>
</dbReference>
<evidence type="ECO:0000256" key="7">
    <source>
        <dbReference type="ARBA" id="ARBA00023033"/>
    </source>
</evidence>
<comment type="similarity">
    <text evidence="2">Belongs to the cytochrome P450 family.</text>
</comment>
<dbReference type="RefSeq" id="WP_035508447.1">
    <property type="nucleotide sequence ID" value="NZ_CCDH010000003.1"/>
</dbReference>
<evidence type="ECO:0000256" key="3">
    <source>
        <dbReference type="ARBA" id="ARBA00022617"/>
    </source>
</evidence>
<evidence type="ECO:0000256" key="6">
    <source>
        <dbReference type="ARBA" id="ARBA00023004"/>
    </source>
</evidence>
<dbReference type="InterPro" id="IPR002401">
    <property type="entry name" value="Cyt_P450_E_grp-I"/>
</dbReference>
<evidence type="ECO:0000256" key="1">
    <source>
        <dbReference type="ARBA" id="ARBA00001971"/>
    </source>
</evidence>
<dbReference type="GO" id="GO:0016125">
    <property type="term" value="P:sterol metabolic process"/>
    <property type="evidence" value="ECO:0007669"/>
    <property type="project" value="TreeGrafter"/>
</dbReference>
<dbReference type="AlphaFoldDB" id="A0A024P5Q0"/>
<dbReference type="GO" id="GO:0020037">
    <property type="term" value="F:heme binding"/>
    <property type="evidence" value="ECO:0007669"/>
    <property type="project" value="InterPro"/>
</dbReference>
<keyword evidence="10" id="KW-1185">Reference proteome</keyword>
<keyword evidence="7" id="KW-0503">Monooxygenase</keyword>
<dbReference type="InterPro" id="IPR036396">
    <property type="entry name" value="Cyt_P450_sf"/>
</dbReference>
<dbReference type="GO" id="GO:0004497">
    <property type="term" value="F:monooxygenase activity"/>
    <property type="evidence" value="ECO:0007669"/>
    <property type="project" value="UniProtKB-KW"/>
</dbReference>